<dbReference type="PANTHER" id="PTHR34047:SF3">
    <property type="entry name" value="BLR2052 PROTEIN"/>
    <property type="match status" value="1"/>
</dbReference>
<dbReference type="OrthoDB" id="8538592at2"/>
<comment type="caution">
    <text evidence="3">The sequence shown here is derived from an EMBL/GenBank/DDBJ whole genome shotgun (WGS) entry which is preliminary data.</text>
</comment>
<dbReference type="EMBL" id="AEJF01000370">
    <property type="protein sequence ID" value="KLU20135.1"/>
    <property type="molecule type" value="Genomic_DNA"/>
</dbReference>
<dbReference type="Gene3D" id="3.30.70.270">
    <property type="match status" value="1"/>
</dbReference>
<dbReference type="Proteomes" id="UP000035963">
    <property type="component" value="Unassembled WGS sequence"/>
</dbReference>
<evidence type="ECO:0000259" key="2">
    <source>
        <dbReference type="PROSITE" id="PS50878"/>
    </source>
</evidence>
<dbReference type="Pfam" id="PF00078">
    <property type="entry name" value="RVT_1"/>
    <property type="match status" value="1"/>
</dbReference>
<dbReference type="SUPFAM" id="SSF56672">
    <property type="entry name" value="DNA/RNA polymerases"/>
    <property type="match status" value="1"/>
</dbReference>
<feature type="domain" description="Reverse transcriptase" evidence="2">
    <location>
        <begin position="49"/>
        <end position="288"/>
    </location>
</feature>
<dbReference type="InterPro" id="IPR000477">
    <property type="entry name" value="RT_dom"/>
</dbReference>
<comment type="similarity">
    <text evidence="1">Belongs to the bacterial reverse transcriptase family.</text>
</comment>
<gene>
    <name evidence="3" type="ORF">EOS_43060</name>
</gene>
<accession>A0A0J1CHF4</accession>
<dbReference type="Pfam" id="PF08388">
    <property type="entry name" value="GIIM"/>
    <property type="match status" value="1"/>
</dbReference>
<reference evidence="3 4" key="1">
    <citation type="journal article" date="2015" name="Genome Announc.">
        <title>Draft Genome Sequence of Burkholderia sp. Strain PML1(12), an Ectomycorrhizosphere-Inhabiting Bacterium with Effective Mineral-Weathering Ability.</title>
        <authorList>
            <person name="Uroz S."/>
            <person name="Oger P."/>
        </authorList>
    </citation>
    <scope>NUCLEOTIDE SEQUENCE [LARGE SCALE GENOMIC DNA]</scope>
    <source>
        <strain evidence="4">PML1(12)</strain>
    </source>
</reference>
<protein>
    <submittedName>
        <fullName evidence="3">DNA polymerase</fullName>
    </submittedName>
</protein>
<dbReference type="RefSeq" id="WP_047898358.1">
    <property type="nucleotide sequence ID" value="NZ_AEJF01000370.1"/>
</dbReference>
<dbReference type="NCBIfam" id="TIGR04416">
    <property type="entry name" value="group_II_RT_mat"/>
    <property type="match status" value="1"/>
</dbReference>
<dbReference type="PANTHER" id="PTHR34047">
    <property type="entry name" value="NUCLEAR INTRON MATURASE 1, MITOCHONDRIAL-RELATED"/>
    <property type="match status" value="1"/>
</dbReference>
<evidence type="ECO:0000313" key="4">
    <source>
        <dbReference type="Proteomes" id="UP000035963"/>
    </source>
</evidence>
<dbReference type="AlphaFoldDB" id="A0A0J1CHF4"/>
<proteinExistence type="inferred from homology"/>
<dbReference type="InterPro" id="IPR043128">
    <property type="entry name" value="Rev_trsase/Diguanyl_cyclase"/>
</dbReference>
<evidence type="ECO:0000313" key="3">
    <source>
        <dbReference type="EMBL" id="KLU20135.1"/>
    </source>
</evidence>
<dbReference type="PROSITE" id="PS50878">
    <property type="entry name" value="RT_POL"/>
    <property type="match status" value="1"/>
</dbReference>
<organism evidence="3 4">
    <name type="scientific">Caballeronia mineralivorans PML1(12)</name>
    <dbReference type="NCBI Taxonomy" id="908627"/>
    <lineage>
        <taxon>Bacteria</taxon>
        <taxon>Pseudomonadati</taxon>
        <taxon>Pseudomonadota</taxon>
        <taxon>Betaproteobacteria</taxon>
        <taxon>Burkholderiales</taxon>
        <taxon>Burkholderiaceae</taxon>
        <taxon>Caballeronia</taxon>
    </lineage>
</organism>
<dbReference type="CDD" id="cd01651">
    <property type="entry name" value="RT_G2_intron"/>
    <property type="match status" value="1"/>
</dbReference>
<evidence type="ECO:0000256" key="1">
    <source>
        <dbReference type="ARBA" id="ARBA00034120"/>
    </source>
</evidence>
<dbReference type="InterPro" id="IPR013597">
    <property type="entry name" value="Mat_intron_G2"/>
</dbReference>
<dbReference type="InterPro" id="IPR043502">
    <property type="entry name" value="DNA/RNA_pol_sf"/>
</dbReference>
<sequence>MTSAKPYCIAKRVVWEAYQLVRANRGAAGVDDETIAMFEQNLLGNLYKLWNRMTSGSYFPPPVKQVEIPKAKGGTRKLGVPTVSDRIAQSVVKLMIEPTLDPVFHPDSYGYRPGKSAKQAIAVTRKRCWQYDWVVEFDIKAAFDQIDHALLMKAVRSHIREDWILLYIERWLTAPFEIADGTKMSRTRGVPQGGVVSPILMNLFMHYAFDSWMKRTYPQCPFARYADDAVVHCRTQAQAEAVMRSIALRLEECGLTMHPEKSKIVYCKDSKRTGAFPNVQFTFLGFTFGPRGARSRHNRLFTGFLPAVSGDALKRMRQVVRGWRVHRRTPATLEEIAQLCNPMIQGWWNYYGAFYRSEMRKLFHYIDQKLAQWARRKYKTLRRRKQRSVRWLGKMKELAPRLFVHWRIARREVG</sequence>
<keyword evidence="4" id="KW-1185">Reference proteome</keyword>
<name>A0A0J1CHF4_9BURK</name>
<dbReference type="InterPro" id="IPR030931">
    <property type="entry name" value="Group_II_RT_mat"/>
</dbReference>
<dbReference type="PATRIC" id="fig|908627.4.peg.9681"/>
<dbReference type="InterPro" id="IPR051083">
    <property type="entry name" value="GrpII_Intron_Splice-Mob/Def"/>
</dbReference>